<dbReference type="SUPFAM" id="SSF52833">
    <property type="entry name" value="Thioredoxin-like"/>
    <property type="match status" value="1"/>
</dbReference>
<keyword evidence="7" id="KW-0732">Signal</keyword>
<evidence type="ECO:0000256" key="5">
    <source>
        <dbReference type="ARBA" id="ARBA00023136"/>
    </source>
</evidence>
<evidence type="ECO:0000256" key="3">
    <source>
        <dbReference type="ARBA" id="ARBA00022692"/>
    </source>
</evidence>
<protein>
    <submittedName>
        <fullName evidence="8">OST6</fullName>
    </submittedName>
</protein>
<feature type="transmembrane region" description="Helical" evidence="6">
    <location>
        <begin position="325"/>
        <end position="347"/>
    </location>
</feature>
<dbReference type="GO" id="GO:0008250">
    <property type="term" value="C:oligosaccharyltransferase complex"/>
    <property type="evidence" value="ECO:0007669"/>
    <property type="project" value="TreeGrafter"/>
</dbReference>
<evidence type="ECO:0000256" key="7">
    <source>
        <dbReference type="SAM" id="SignalP"/>
    </source>
</evidence>
<evidence type="ECO:0000256" key="1">
    <source>
        <dbReference type="ARBA" id="ARBA00004477"/>
    </source>
</evidence>
<evidence type="ECO:0000256" key="2">
    <source>
        <dbReference type="ARBA" id="ARBA00009561"/>
    </source>
</evidence>
<evidence type="ECO:0000256" key="6">
    <source>
        <dbReference type="SAM" id="Phobius"/>
    </source>
</evidence>
<comment type="caution">
    <text evidence="8">The sequence shown here is derived from an EMBL/GenBank/DDBJ whole genome shotgun (WGS) entry which is preliminary data.</text>
</comment>
<dbReference type="PANTHER" id="PTHR12692">
    <property type="entry name" value="DOLICHYL-DIPHOSPHOOLIGOSACCHARIDE--PROTEIN GLYCOSYLTRANSFERASE-RELATED"/>
    <property type="match status" value="1"/>
</dbReference>
<feature type="transmembrane region" description="Helical" evidence="6">
    <location>
        <begin position="235"/>
        <end position="255"/>
    </location>
</feature>
<dbReference type="Gene3D" id="3.40.30.10">
    <property type="entry name" value="Glutaredoxin"/>
    <property type="match status" value="1"/>
</dbReference>
<dbReference type="GeneID" id="93651749"/>
<dbReference type="RefSeq" id="XP_067548469.1">
    <property type="nucleotide sequence ID" value="XM_067692052.1"/>
</dbReference>
<name>A0A8H7ZCK4_9ASCO</name>
<dbReference type="Pfam" id="PF04756">
    <property type="entry name" value="OST3_OST6"/>
    <property type="match status" value="1"/>
</dbReference>
<feature type="chain" id="PRO_5034257860" evidence="7">
    <location>
        <begin position="31"/>
        <end position="361"/>
    </location>
</feature>
<comment type="subcellular location">
    <subcellularLocation>
        <location evidence="1">Endoplasmic reticulum membrane</location>
        <topology evidence="1">Multi-pass membrane protein</topology>
    </subcellularLocation>
</comment>
<feature type="transmembrane region" description="Helical" evidence="6">
    <location>
        <begin position="283"/>
        <end position="305"/>
    </location>
</feature>
<reference evidence="8 9" key="1">
    <citation type="submission" date="2020-12" db="EMBL/GenBank/DDBJ databases">
        <title>Effect of drift, selection, and recombination on the evolution of hybrid genomes in Candida yeast pathogens.</title>
        <authorList>
            <person name="Mixao V."/>
            <person name="Ksiezopolska E."/>
            <person name="Saus E."/>
            <person name="Boekhout T."/>
            <person name="Gacser A."/>
            <person name="Gabaldon T."/>
        </authorList>
    </citation>
    <scope>NUCLEOTIDE SEQUENCE [LARGE SCALE GENOMIC DNA]</scope>
    <source>
        <strain evidence="8 9">BP57</strain>
    </source>
</reference>
<gene>
    <name evidence="8" type="ORF">I9W82_003120</name>
</gene>
<dbReference type="AlphaFoldDB" id="A0A8H7ZCK4"/>
<dbReference type="OrthoDB" id="67566at2759"/>
<evidence type="ECO:0000313" key="9">
    <source>
        <dbReference type="Proteomes" id="UP000669133"/>
    </source>
</evidence>
<proteinExistence type="inferred from homology"/>
<accession>A0A8H7ZCK4</accession>
<evidence type="ECO:0000256" key="4">
    <source>
        <dbReference type="ARBA" id="ARBA00022989"/>
    </source>
</evidence>
<organism evidence="8 9">
    <name type="scientific">Candida metapsilosis</name>
    <dbReference type="NCBI Taxonomy" id="273372"/>
    <lineage>
        <taxon>Eukaryota</taxon>
        <taxon>Fungi</taxon>
        <taxon>Dikarya</taxon>
        <taxon>Ascomycota</taxon>
        <taxon>Saccharomycotina</taxon>
        <taxon>Pichiomycetes</taxon>
        <taxon>Debaryomycetaceae</taxon>
        <taxon>Candida/Lodderomyces clade</taxon>
        <taxon>Candida</taxon>
    </lineage>
</organism>
<dbReference type="EMBL" id="JAEOAQ010000003">
    <property type="protein sequence ID" value="KAG5419353.1"/>
    <property type="molecule type" value="Genomic_DNA"/>
</dbReference>
<keyword evidence="3 6" id="KW-0812">Transmembrane</keyword>
<sequence length="361" mass="40456">MSRVSLLPSLWIILSFSCVLLSYFPKPILADNHNDNDYSNGIIDIHNGDLTQLQGHRDYNTVLIFTSSNPAHDCKPCQQVIPMVEQVATKYLSSYVESGLLSIKFYNIDLIDLSNADIFRELKMEDVPHLWLVAPSVDESVINDDDSVEHIFNSPHMEYSLKKATFERQVIEFAKFLSDVLMIDLPIDDVASETNVSPQSGLSTFAKTFIITFTVVALIKRKGPSFLTTTSRKTIMCYFAITIVLLCVGGSQFSLQRQSPFITKDEATGALVFISGGSMHYQYAIEIFIVAVNYASLSAAVIGLIKLGNYQVTESSMIKDDKLKFWLIILDALVVYCLYSCLTSIILKKDPGYPYPLTKLF</sequence>
<keyword evidence="5 6" id="KW-0472">Membrane</keyword>
<dbReference type="GO" id="GO:0018279">
    <property type="term" value="P:protein N-linked glycosylation via asparagine"/>
    <property type="evidence" value="ECO:0007669"/>
    <property type="project" value="TreeGrafter"/>
</dbReference>
<dbReference type="PANTHER" id="PTHR12692:SF3">
    <property type="entry name" value="DOLICHYL-DIPHOSPHOOLIGOSACCHARIDE--PROTEIN GLYCOSYLTRANSFERASE SUBUNIT OST6"/>
    <property type="match status" value="1"/>
</dbReference>
<dbReference type="InterPro" id="IPR021149">
    <property type="entry name" value="OligosaccharylTrfase_OST3/OST6"/>
</dbReference>
<dbReference type="Proteomes" id="UP000669133">
    <property type="component" value="Unassembled WGS sequence"/>
</dbReference>
<feature type="signal peptide" evidence="7">
    <location>
        <begin position="1"/>
        <end position="30"/>
    </location>
</feature>
<comment type="similarity">
    <text evidence="2">Belongs to the OST3/OST6 family.</text>
</comment>
<dbReference type="InterPro" id="IPR036249">
    <property type="entry name" value="Thioredoxin-like_sf"/>
</dbReference>
<dbReference type="PROSITE" id="PS51257">
    <property type="entry name" value="PROKAR_LIPOPROTEIN"/>
    <property type="match status" value="1"/>
</dbReference>
<keyword evidence="4 6" id="KW-1133">Transmembrane helix</keyword>
<evidence type="ECO:0000313" key="8">
    <source>
        <dbReference type="EMBL" id="KAG5419353.1"/>
    </source>
</evidence>
<keyword evidence="9" id="KW-1185">Reference proteome</keyword>